<name>F6HF54_VITVI</name>
<proteinExistence type="predicted"/>
<protein>
    <submittedName>
        <fullName evidence="1">Uncharacterized protein</fullName>
    </submittedName>
</protein>
<sequence length="11" mass="1204">MVAASNFYSSK</sequence>
<evidence type="ECO:0000313" key="1">
    <source>
        <dbReference type="EMBL" id="CCB51010.1"/>
    </source>
</evidence>
<reference evidence="2" key="1">
    <citation type="journal article" date="2007" name="Nature">
        <title>The grapevine genome sequence suggests ancestral hexaploidization in major angiosperm phyla.</title>
        <authorList>
            <consortium name="The French-Italian Public Consortium for Grapevine Genome Characterization."/>
            <person name="Jaillon O."/>
            <person name="Aury J.-M."/>
            <person name="Noel B."/>
            <person name="Policriti A."/>
            <person name="Clepet C."/>
            <person name="Casagrande A."/>
            <person name="Choisne N."/>
            <person name="Aubourg S."/>
            <person name="Vitulo N."/>
            <person name="Jubin C."/>
            <person name="Vezzi A."/>
            <person name="Legeai F."/>
            <person name="Hugueney P."/>
            <person name="Dasilva C."/>
            <person name="Horner D."/>
            <person name="Mica E."/>
            <person name="Jublot D."/>
            <person name="Poulain J."/>
            <person name="Bruyere C."/>
            <person name="Billault A."/>
            <person name="Segurens B."/>
            <person name="Gouyvenoux M."/>
            <person name="Ugarte E."/>
            <person name="Cattonaro F."/>
            <person name="Anthouard V."/>
            <person name="Vico V."/>
            <person name="Del Fabbro C."/>
            <person name="Alaux M."/>
            <person name="Di Gaspero G."/>
            <person name="Dumas V."/>
            <person name="Felice N."/>
            <person name="Paillard S."/>
            <person name="Juman I."/>
            <person name="Moroldo M."/>
            <person name="Scalabrin S."/>
            <person name="Canaguier A."/>
            <person name="Le Clainche I."/>
            <person name="Malacrida G."/>
            <person name="Durand E."/>
            <person name="Pesole G."/>
            <person name="Laucou V."/>
            <person name="Chatelet P."/>
            <person name="Merdinoglu D."/>
            <person name="Delledonne M."/>
            <person name="Pezzotti M."/>
            <person name="Lecharny A."/>
            <person name="Scarpelli C."/>
            <person name="Artiguenave F."/>
            <person name="Pe M.E."/>
            <person name="Valle G."/>
            <person name="Morgante M."/>
            <person name="Caboche M."/>
            <person name="Adam-Blondon A.-F."/>
            <person name="Weissenbach J."/>
            <person name="Quetier F."/>
            <person name="Wincker P."/>
        </authorList>
    </citation>
    <scope>NUCLEOTIDE SEQUENCE [LARGE SCALE GENOMIC DNA]</scope>
    <source>
        <strain evidence="2">cv. Pinot noir / PN40024</strain>
    </source>
</reference>
<dbReference type="HOGENOM" id="CLU_3437742_0_0_1"/>
<gene>
    <name evidence="1" type="ordered locus">VIT_01s0011g01770</name>
</gene>
<organism evidence="1 2">
    <name type="scientific">Vitis vinifera</name>
    <name type="common">Grape</name>
    <dbReference type="NCBI Taxonomy" id="29760"/>
    <lineage>
        <taxon>Eukaryota</taxon>
        <taxon>Viridiplantae</taxon>
        <taxon>Streptophyta</taxon>
        <taxon>Embryophyta</taxon>
        <taxon>Tracheophyta</taxon>
        <taxon>Spermatophyta</taxon>
        <taxon>Magnoliopsida</taxon>
        <taxon>eudicotyledons</taxon>
        <taxon>Gunneridae</taxon>
        <taxon>Pentapetalae</taxon>
        <taxon>rosids</taxon>
        <taxon>Vitales</taxon>
        <taxon>Vitaceae</taxon>
        <taxon>Viteae</taxon>
        <taxon>Vitis</taxon>
    </lineage>
</organism>
<dbReference type="InParanoid" id="F6HF54"/>
<dbReference type="Proteomes" id="UP000009183">
    <property type="component" value="Chromosome 1"/>
</dbReference>
<accession>F6HF54</accession>
<evidence type="ECO:0000313" key="2">
    <source>
        <dbReference type="Proteomes" id="UP000009183"/>
    </source>
</evidence>
<dbReference type="EMBL" id="FN595752">
    <property type="protein sequence ID" value="CCB51010.1"/>
    <property type="molecule type" value="Genomic_DNA"/>
</dbReference>
<keyword evidence="2" id="KW-1185">Reference proteome</keyword>